<feature type="region of interest" description="Disordered" evidence="1">
    <location>
        <begin position="295"/>
        <end position="316"/>
    </location>
</feature>
<protein>
    <submittedName>
        <fullName evidence="3">Uncharacterized protein</fullName>
    </submittedName>
</protein>
<gene>
    <name evidence="3" type="ORF">HOLleu_23167</name>
</gene>
<dbReference type="AlphaFoldDB" id="A0A9Q1H4Z6"/>
<feature type="transmembrane region" description="Helical" evidence="2">
    <location>
        <begin position="127"/>
        <end position="153"/>
    </location>
</feature>
<reference evidence="3" key="1">
    <citation type="submission" date="2021-10" db="EMBL/GenBank/DDBJ databases">
        <title>Tropical sea cucumber genome reveals ecological adaptation and Cuvierian tubules defense mechanism.</title>
        <authorList>
            <person name="Chen T."/>
        </authorList>
    </citation>
    <scope>NUCLEOTIDE SEQUENCE</scope>
    <source>
        <strain evidence="3">Nanhai2018</strain>
        <tissue evidence="3">Muscle</tissue>
    </source>
</reference>
<evidence type="ECO:0000256" key="2">
    <source>
        <dbReference type="SAM" id="Phobius"/>
    </source>
</evidence>
<dbReference type="OrthoDB" id="10511503at2759"/>
<keyword evidence="4" id="KW-1185">Reference proteome</keyword>
<feature type="transmembrane region" description="Helical" evidence="2">
    <location>
        <begin position="14"/>
        <end position="33"/>
    </location>
</feature>
<keyword evidence="2" id="KW-1133">Transmembrane helix</keyword>
<evidence type="ECO:0000256" key="1">
    <source>
        <dbReference type="SAM" id="MobiDB-lite"/>
    </source>
</evidence>
<keyword evidence="2" id="KW-0472">Membrane</keyword>
<comment type="caution">
    <text evidence="3">The sequence shown here is derived from an EMBL/GenBank/DDBJ whole genome shotgun (WGS) entry which is preliminary data.</text>
</comment>
<name>A0A9Q1H4Z6_HOLLE</name>
<keyword evidence="2" id="KW-0812">Transmembrane</keyword>
<evidence type="ECO:0000313" key="3">
    <source>
        <dbReference type="EMBL" id="KAJ8033043.1"/>
    </source>
</evidence>
<dbReference type="EMBL" id="JAIZAY010000011">
    <property type="protein sequence ID" value="KAJ8033043.1"/>
    <property type="molecule type" value="Genomic_DNA"/>
</dbReference>
<accession>A0A9Q1H4Z6</accession>
<sequence>MCSSKRSAVACREFGFTAGTFLIMASFVLRAVAQTTEADIPGEEEATTLLLAELPTTSVESMVTRSSLPIESVSTNTMEPPNEDFSIAPSKNISTSMIARDDGLEVSTNPSDRPTGWGHEHEIEIEFIVIIISTVIIVAALVIVVAALVYCCVIKRRNEKQSRFVKFKKSRGKRHKYDKMDVEMGTLPRNEPSGGGWIFNTIDAADENELEPMNLTLQDSKVTNENYDPEVNGNIEIAPSISDYHSETNPGVVPLSLEDDDNDLNVNPMYSLGRSSRGSVKDSGIHVAESDDLADGDMTIRSDNDLQSFGDETVEL</sequence>
<dbReference type="Proteomes" id="UP001152320">
    <property type="component" value="Chromosome 11"/>
</dbReference>
<organism evidence="3 4">
    <name type="scientific">Holothuria leucospilota</name>
    <name type="common">Black long sea cucumber</name>
    <name type="synonym">Mertensiothuria leucospilota</name>
    <dbReference type="NCBI Taxonomy" id="206669"/>
    <lineage>
        <taxon>Eukaryota</taxon>
        <taxon>Metazoa</taxon>
        <taxon>Echinodermata</taxon>
        <taxon>Eleutherozoa</taxon>
        <taxon>Echinozoa</taxon>
        <taxon>Holothuroidea</taxon>
        <taxon>Aspidochirotacea</taxon>
        <taxon>Aspidochirotida</taxon>
        <taxon>Holothuriidae</taxon>
        <taxon>Holothuria</taxon>
    </lineage>
</organism>
<evidence type="ECO:0000313" key="4">
    <source>
        <dbReference type="Proteomes" id="UP001152320"/>
    </source>
</evidence>
<proteinExistence type="predicted"/>